<keyword evidence="2" id="KW-1185">Reference proteome</keyword>
<name>A0ACB9RRW8_9MYRT</name>
<dbReference type="EMBL" id="CM042882">
    <property type="protein sequence ID" value="KAI4381158.1"/>
    <property type="molecule type" value="Genomic_DNA"/>
</dbReference>
<organism evidence="1 2">
    <name type="scientific">Melastoma candidum</name>
    <dbReference type="NCBI Taxonomy" id="119954"/>
    <lineage>
        <taxon>Eukaryota</taxon>
        <taxon>Viridiplantae</taxon>
        <taxon>Streptophyta</taxon>
        <taxon>Embryophyta</taxon>
        <taxon>Tracheophyta</taxon>
        <taxon>Spermatophyta</taxon>
        <taxon>Magnoliopsida</taxon>
        <taxon>eudicotyledons</taxon>
        <taxon>Gunneridae</taxon>
        <taxon>Pentapetalae</taxon>
        <taxon>rosids</taxon>
        <taxon>malvids</taxon>
        <taxon>Myrtales</taxon>
        <taxon>Melastomataceae</taxon>
        <taxon>Melastomatoideae</taxon>
        <taxon>Melastomateae</taxon>
        <taxon>Melastoma</taxon>
    </lineage>
</organism>
<sequence length="150" mass="16630">MNVAIVMIKSGSRTYPPTITFPSSRPSLTASGITRLDFRKLCVARTGRREEGNPDMDKANKVNPDDNRENKRDDGDHSTVKAGDVMEHSFGEGYATRSDEEGFGGIYGGNDSWKLKKPGEIDEDHPDYDKSQGSEVKEKEKGRFQKNGST</sequence>
<evidence type="ECO:0000313" key="2">
    <source>
        <dbReference type="Proteomes" id="UP001057402"/>
    </source>
</evidence>
<comment type="caution">
    <text evidence="1">The sequence shown here is derived from an EMBL/GenBank/DDBJ whole genome shotgun (WGS) entry which is preliminary data.</text>
</comment>
<evidence type="ECO:0000313" key="1">
    <source>
        <dbReference type="EMBL" id="KAI4381158.1"/>
    </source>
</evidence>
<gene>
    <name evidence="1" type="ORF">MLD38_007264</name>
</gene>
<proteinExistence type="predicted"/>
<dbReference type="Proteomes" id="UP001057402">
    <property type="component" value="Chromosome 3"/>
</dbReference>
<reference evidence="2" key="1">
    <citation type="journal article" date="2023" name="Front. Plant Sci.">
        <title>Chromosomal-level genome assembly of Melastoma candidum provides insights into trichome evolution.</title>
        <authorList>
            <person name="Zhong Y."/>
            <person name="Wu W."/>
            <person name="Sun C."/>
            <person name="Zou P."/>
            <person name="Liu Y."/>
            <person name="Dai S."/>
            <person name="Zhou R."/>
        </authorList>
    </citation>
    <scope>NUCLEOTIDE SEQUENCE [LARGE SCALE GENOMIC DNA]</scope>
</reference>
<accession>A0ACB9RRW8</accession>
<protein>
    <submittedName>
        <fullName evidence="1">Uncharacterized protein</fullName>
    </submittedName>
</protein>